<gene>
    <name evidence="1" type="ORF">EV148_101447</name>
</gene>
<name>A0A4R2IEH6_9GAMM</name>
<proteinExistence type="predicted"/>
<organism evidence="1 2">
    <name type="scientific">Dokdonella fugitiva</name>
    <dbReference type="NCBI Taxonomy" id="328517"/>
    <lineage>
        <taxon>Bacteria</taxon>
        <taxon>Pseudomonadati</taxon>
        <taxon>Pseudomonadota</taxon>
        <taxon>Gammaproteobacteria</taxon>
        <taxon>Lysobacterales</taxon>
        <taxon>Rhodanobacteraceae</taxon>
        <taxon>Dokdonella</taxon>
    </lineage>
</organism>
<dbReference type="AlphaFoldDB" id="A0A4R2IEH6"/>
<dbReference type="RefSeq" id="WP_131992803.1">
    <property type="nucleotide sequence ID" value="NZ_JACGXM010000002.1"/>
</dbReference>
<keyword evidence="2" id="KW-1185">Reference proteome</keyword>
<sequence length="204" mass="22509">MTTVVPFKARGVRAELREAFEQRIPLRILRDRLHAGVIHGYVVALSRDFCLVAEVGDAMRFDGYIAISIADISSIEEDPSRDFVEKALALRGEALKVPDDFELDDWAAIARSAMAYAPLISLNMIEDDEGEVSYVGQLTEVEPNALVLRELDPNARWYPDTGAYEFEGLGSIGFGSGYLDALWQVAGLPGDPQQPRAPRSDSVH</sequence>
<dbReference type="Proteomes" id="UP000294862">
    <property type="component" value="Unassembled WGS sequence"/>
</dbReference>
<accession>A0A4R2IEH6</accession>
<reference evidence="1 2" key="1">
    <citation type="journal article" date="2015" name="Stand. Genomic Sci.">
        <title>Genomic Encyclopedia of Bacterial and Archaeal Type Strains, Phase III: the genomes of soil and plant-associated and newly described type strains.</title>
        <authorList>
            <person name="Whitman W.B."/>
            <person name="Woyke T."/>
            <person name="Klenk H.P."/>
            <person name="Zhou Y."/>
            <person name="Lilburn T.G."/>
            <person name="Beck B.J."/>
            <person name="De Vos P."/>
            <person name="Vandamme P."/>
            <person name="Eisen J.A."/>
            <person name="Garrity G."/>
            <person name="Hugenholtz P."/>
            <person name="Kyrpides N.C."/>
        </authorList>
    </citation>
    <scope>NUCLEOTIDE SEQUENCE [LARGE SCALE GENOMIC DNA]</scope>
    <source>
        <strain evidence="1 2">A3</strain>
    </source>
</reference>
<dbReference type="OrthoDB" id="5948433at2"/>
<comment type="caution">
    <text evidence="1">The sequence shown here is derived from an EMBL/GenBank/DDBJ whole genome shotgun (WGS) entry which is preliminary data.</text>
</comment>
<dbReference type="EMBL" id="SLWQ01000001">
    <property type="protein sequence ID" value="TCO43034.1"/>
    <property type="molecule type" value="Genomic_DNA"/>
</dbReference>
<evidence type="ECO:0000313" key="2">
    <source>
        <dbReference type="Proteomes" id="UP000294862"/>
    </source>
</evidence>
<protein>
    <submittedName>
        <fullName evidence="1">Uncharacterized protein</fullName>
    </submittedName>
</protein>
<evidence type="ECO:0000313" key="1">
    <source>
        <dbReference type="EMBL" id="TCO43034.1"/>
    </source>
</evidence>